<dbReference type="Gene3D" id="3.10.129.10">
    <property type="entry name" value="Hotdog Thioesterase"/>
    <property type="match status" value="2"/>
</dbReference>
<dbReference type="SUPFAM" id="SSF53901">
    <property type="entry name" value="Thiolase-like"/>
    <property type="match status" value="1"/>
</dbReference>
<dbReference type="FunFam" id="3.20.20.70:FF:000078">
    <property type="entry name" value="Fatty acid synthase beta subunit dehydratase"/>
    <property type="match status" value="1"/>
</dbReference>
<evidence type="ECO:0000313" key="13">
    <source>
        <dbReference type="EMBL" id="KAJ1969223.1"/>
    </source>
</evidence>
<dbReference type="Gene3D" id="6.10.140.1390">
    <property type="match status" value="1"/>
</dbReference>
<dbReference type="Pfam" id="PF00698">
    <property type="entry name" value="Acyl_transf_1"/>
    <property type="match status" value="1"/>
</dbReference>
<evidence type="ECO:0000259" key="12">
    <source>
        <dbReference type="PROSITE" id="PS52004"/>
    </source>
</evidence>
<feature type="region of interest" description="Disordered" evidence="10">
    <location>
        <begin position="157"/>
        <end position="180"/>
    </location>
</feature>
<dbReference type="Pfam" id="PF00109">
    <property type="entry name" value="ketoacyl-synt"/>
    <property type="match status" value="1"/>
</dbReference>
<dbReference type="Gene3D" id="3.90.25.70">
    <property type="match status" value="1"/>
</dbReference>
<evidence type="ECO:0000256" key="5">
    <source>
        <dbReference type="ARBA" id="ARBA00022857"/>
    </source>
</evidence>
<feature type="domain" description="Carrier" evidence="11">
    <location>
        <begin position="2318"/>
        <end position="2397"/>
    </location>
</feature>
<dbReference type="Pfam" id="PF22235">
    <property type="entry name" value="FAS1_thioest_ins"/>
    <property type="match status" value="1"/>
</dbReference>
<dbReference type="PANTHER" id="PTHR10982:SF21">
    <property type="entry name" value="FATTY ACID SYNTHASE SUBUNIT BETA"/>
    <property type="match status" value="1"/>
</dbReference>
<dbReference type="InterPro" id="IPR016035">
    <property type="entry name" value="Acyl_Trfase/lysoPLipase"/>
</dbReference>
<dbReference type="FunFam" id="3.40.366.10:FF:000003">
    <property type="entry name" value="Fatty acid synthase subunit beta dehydratase"/>
    <property type="match status" value="1"/>
</dbReference>
<dbReference type="Gene3D" id="3.20.20.70">
    <property type="entry name" value="Aldolase class I"/>
    <property type="match status" value="1"/>
</dbReference>
<dbReference type="GO" id="GO:0008897">
    <property type="term" value="F:holo-[acyl-carrier-protein] synthase activity"/>
    <property type="evidence" value="ECO:0007669"/>
    <property type="project" value="InterPro"/>
</dbReference>
<dbReference type="InterPro" id="IPR041550">
    <property type="entry name" value="FASI_helical"/>
</dbReference>
<dbReference type="InterPro" id="IPR009081">
    <property type="entry name" value="PP-bd_ACP"/>
</dbReference>
<dbReference type="FunFam" id="3.30.70.2490:FF:000001">
    <property type="entry name" value="Fatty acid synthase subunit alpha"/>
    <property type="match status" value="1"/>
</dbReference>
<dbReference type="GO" id="GO:0004321">
    <property type="term" value="F:fatty-acyl-CoA synthase activity"/>
    <property type="evidence" value="ECO:0007669"/>
    <property type="project" value="UniProtKB-EC"/>
</dbReference>
<dbReference type="Gene3D" id="3.30.70.3330">
    <property type="match status" value="1"/>
</dbReference>
<dbReference type="Proteomes" id="UP001150925">
    <property type="component" value="Unassembled WGS sequence"/>
</dbReference>
<dbReference type="EC" id="2.3.1.86" evidence="13"/>
<dbReference type="SUPFAM" id="SSF51735">
    <property type="entry name" value="NAD(P)-binding Rossmann-fold domains"/>
    <property type="match status" value="1"/>
</dbReference>
<keyword evidence="8" id="KW-0511">Multifunctional enzyme</keyword>
<dbReference type="InterPro" id="IPR013785">
    <property type="entry name" value="Aldolase_TIM"/>
</dbReference>
<feature type="region of interest" description="Disordered" evidence="10">
    <location>
        <begin position="3504"/>
        <end position="3531"/>
    </location>
</feature>
<dbReference type="GO" id="GO:0016787">
    <property type="term" value="F:hydrolase activity"/>
    <property type="evidence" value="ECO:0007669"/>
    <property type="project" value="UniProtKB-KW"/>
</dbReference>
<dbReference type="CDD" id="cd03447">
    <property type="entry name" value="FAS_MaoC"/>
    <property type="match status" value="1"/>
</dbReference>
<dbReference type="SMART" id="SM00827">
    <property type="entry name" value="PKS_AT"/>
    <property type="match status" value="1"/>
</dbReference>
<dbReference type="Pfam" id="PF18314">
    <property type="entry name" value="FAS_I_H"/>
    <property type="match status" value="1"/>
</dbReference>
<dbReference type="PANTHER" id="PTHR10982">
    <property type="entry name" value="MALONYL COA-ACYL CARRIER PROTEIN TRANSACYLASE"/>
    <property type="match status" value="1"/>
</dbReference>
<reference evidence="13" key="1">
    <citation type="submission" date="2022-07" db="EMBL/GenBank/DDBJ databases">
        <title>Phylogenomic reconstructions and comparative analyses of Kickxellomycotina fungi.</title>
        <authorList>
            <person name="Reynolds N.K."/>
            <person name="Stajich J.E."/>
            <person name="Barry K."/>
            <person name="Grigoriev I.V."/>
            <person name="Crous P."/>
            <person name="Smith M.E."/>
        </authorList>
    </citation>
    <scope>NUCLEOTIDE SEQUENCE</scope>
    <source>
        <strain evidence="13">RSA 1196</strain>
    </source>
</reference>
<dbReference type="InterPro" id="IPR014043">
    <property type="entry name" value="Acyl_transferase_dom"/>
</dbReference>
<dbReference type="InterPro" id="IPR039569">
    <property type="entry name" value="FAS1-like_DH_region"/>
</dbReference>
<keyword evidence="5" id="KW-0521">NADP</keyword>
<dbReference type="Gene3D" id="6.10.250.1940">
    <property type="match status" value="1"/>
</dbReference>
<dbReference type="CDD" id="cd08950">
    <property type="entry name" value="KR_fFAS_SDR_c_like"/>
    <property type="match status" value="1"/>
</dbReference>
<dbReference type="PROSITE" id="PS52004">
    <property type="entry name" value="KS3_2"/>
    <property type="match status" value="1"/>
</dbReference>
<protein>
    <submittedName>
        <fullName evidence="13">Fatty acid synthase alpha subunit Lsd1</fullName>
        <ecNumber evidence="13">2.3.1.86</ecNumber>
    </submittedName>
</protein>
<dbReference type="GO" id="GO:0019171">
    <property type="term" value="F:(3R)-hydroxyacyl-[acyl-carrier-protein] dehydratase activity"/>
    <property type="evidence" value="ECO:0007669"/>
    <property type="project" value="InterPro"/>
</dbReference>
<feature type="region of interest" description="Disordered" evidence="10">
    <location>
        <begin position="2763"/>
        <end position="2785"/>
    </location>
</feature>
<dbReference type="Pfam" id="PF13452">
    <property type="entry name" value="FAS1_DH_region"/>
    <property type="match status" value="1"/>
</dbReference>
<feature type="non-terminal residue" evidence="13">
    <location>
        <position position="3569"/>
    </location>
</feature>
<dbReference type="FunFam" id="1.20.930.70:FF:000001">
    <property type="entry name" value="Fatty acid synthase beta subunit dehydratase"/>
    <property type="match status" value="1"/>
</dbReference>
<dbReference type="PROSITE" id="PS00606">
    <property type="entry name" value="KS3_1"/>
    <property type="match status" value="1"/>
</dbReference>
<keyword evidence="14" id="KW-1185">Reference proteome</keyword>
<dbReference type="FunFam" id="3.30.70.3330:FF:000001">
    <property type="entry name" value="Fatty acid synthase subunit beta dehydratase"/>
    <property type="match status" value="1"/>
</dbReference>
<evidence type="ECO:0000256" key="6">
    <source>
        <dbReference type="ARBA" id="ARBA00023002"/>
    </source>
</evidence>
<dbReference type="GO" id="GO:0005835">
    <property type="term" value="C:fatty acid synthase complex"/>
    <property type="evidence" value="ECO:0007669"/>
    <property type="project" value="InterPro"/>
</dbReference>
<dbReference type="InterPro" id="IPR040883">
    <property type="entry name" value="FAS_meander"/>
</dbReference>
<organism evidence="13 14">
    <name type="scientific">Dispira parvispora</name>
    <dbReference type="NCBI Taxonomy" id="1520584"/>
    <lineage>
        <taxon>Eukaryota</taxon>
        <taxon>Fungi</taxon>
        <taxon>Fungi incertae sedis</taxon>
        <taxon>Zoopagomycota</taxon>
        <taxon>Kickxellomycotina</taxon>
        <taxon>Dimargaritomycetes</taxon>
        <taxon>Dimargaritales</taxon>
        <taxon>Dimargaritaceae</taxon>
        <taxon>Dispira</taxon>
    </lineage>
</organism>
<keyword evidence="4" id="KW-0378">Hydrolase</keyword>
<dbReference type="InterPro" id="IPR050830">
    <property type="entry name" value="Fungal_FAS"/>
</dbReference>
<dbReference type="Pfam" id="PF17828">
    <property type="entry name" value="FAS_N"/>
    <property type="match status" value="1"/>
</dbReference>
<dbReference type="InterPro" id="IPR041099">
    <property type="entry name" value="FAS1_N"/>
</dbReference>
<dbReference type="GO" id="GO:0004312">
    <property type="term" value="F:fatty acid synthase activity"/>
    <property type="evidence" value="ECO:0007669"/>
    <property type="project" value="InterPro"/>
</dbReference>
<dbReference type="Gene3D" id="6.10.60.10">
    <property type="match status" value="1"/>
</dbReference>
<dbReference type="Gene3D" id="3.40.47.10">
    <property type="match status" value="1"/>
</dbReference>
<dbReference type="Gene3D" id="3.30.1120.100">
    <property type="match status" value="1"/>
</dbReference>
<keyword evidence="3 13" id="KW-0808">Transferase</keyword>
<evidence type="ECO:0000256" key="10">
    <source>
        <dbReference type="SAM" id="MobiDB-lite"/>
    </source>
</evidence>
<dbReference type="PRINTS" id="PR01483">
    <property type="entry name" value="FASYNTHASE"/>
</dbReference>
<dbReference type="Gene3D" id="6.20.240.10">
    <property type="match status" value="1"/>
</dbReference>
<dbReference type="Gene3D" id="3.40.50.720">
    <property type="entry name" value="NAD(P)-binding Rossmann-like Domain"/>
    <property type="match status" value="1"/>
</dbReference>
<evidence type="ECO:0000313" key="14">
    <source>
        <dbReference type="Proteomes" id="UP001150925"/>
    </source>
</evidence>
<dbReference type="GO" id="GO:0004315">
    <property type="term" value="F:3-oxoacyl-[acyl-carrier-protein] synthase activity"/>
    <property type="evidence" value="ECO:0007669"/>
    <property type="project" value="InterPro"/>
</dbReference>
<sequence>MALSNGYVSVRVSSDKLSQAPRPLVLKHDNTEISILIPGACWAPAEQLREQFLLSLASTPAESQTAEGGEGDEEELTPLELVAQFLKFSVTRAAAVPADSADGFFEVVRLVFAFLRQRFLNGNEVHVVATESLPTEAAVKTVVNAYLTALTALRARATPRRAEESPEQSSAETSHEISSEMGIEEDTILSAGSAALFQMADEGRARLFAIFGGQGTSIDFFKETHDLFATYEPLVRPFVERMAKVLRRYAASSGTDTIHSKGFDVLTWLDRPSTQPDDEYLVSAPVSPALIGLTQLMHYVVMCRVLDLTPGQVRRNFVAATGHSQGIVAATVIAASDSWESFYTNAERGLGLLFWMGTRSQQVYPATTLNPVILQDSLSNNEGTPSPMLGITHLRYADVVQHVELTNSHLPEDRHIKIALVNGPRSCVCTGPPQSLYGLNLRLRKLKAPSDADQSRVPFSKRRLKITSRFLPVTVPFHSQYLLAATDLIAKDIEQYQLHFDGQSMAIPVLASDTGADIRSEANVSLAMITQICNKTAYWEKSTDVAQVTHIVDFGPGGVSGIGSLTYRNKEGTGVQVVFAGALSGTRKNLCYKPALFDTRSESVRFSPNWAQDFRPRLVRTSCNDQLHIETRMSRLLGKPPLMVAGMTPSTVSPHFVASVLNAGYHIELAGGGYYNEKALRKGIHEIMEQIEPGLGITLNVIFINVRQWTFQFPLIQAMRREGLPIEGVCVGAGVPSLGVANEIVADLQAAGIRHVAFKPSSISTILHVVNIAQHNPTMPIVLQWTGGRGGGHHSFEDFHQPILQTYGAIREQQNVILVAGSGFGGDTDTLPYLTGDWSREFDYPPMPFDGILFGSRMMVALEGNASLGTKQAIVDAPGIATDAEWEQTYERPTGGVITVTSELGEPIHKLATRGVKLWKELDDTIFSLPRDKRLPALLAKKDYIIKRLNADFQKVWFGRKKDGKVADLPEMTYEEVVDRLVELMYVQQETRWIDLSQRNMVGDFIRRVEERFTKEARPSLLQSYDALDAPFDFLTTTFWPAFSQARDQLLTSEDILYFITLCKRRGQKPVPFIPVFDKEFEVWFKKDSLWQSEDLAAVVDQDVERTCILQGPISARFSNEVNEPAGAILGDIYRSHIQSLKDRYYSGSDAELGVPTIEYLGYRQPHTSLDIPRSVHIARPSPTERVVQLPATGDISNHDLPSLDSWFELIAGFNHSWLRALLTSSIVIQDKHYIDNPLRRVLAPRRGQIATMTYERVDPHQMSPVVSGGVSSPYGNVYLPEDSDLASEYSSKLGPISSHVRQLTISQVDLSGKGEQPFVVVQATIDSKGEYIDFIINEKQQQRAVPLHLRFRYVPDRPYAPIHEVMDQRNERIKSFYYNLWFGTSEVAELEVDRHHTFVASQEPVQSRCIQQFCQAVGNQAELYVDRGQNVVCAPVDFAIVVGWKAIIKAIFPRFINGDLLKLVHLSNGFRMVENASLLRHGDVVDTESSIQAVINTESGKMVEVLGVVKRQGEPIMEVTSQFLYRGKFTDFEHTFRRTQETPMQVKLTNSKDLAVLRSKEWLEWDEEGEIQGEESLEAFPTVLVFRLATYTEFKDKSVFSKVHTTGSVTMLTSTKVYVKVASVNYQAGESHGNPVLSYLERVGEPLEQPNYFQDGGYSVMPVGEEFTSVVNSPPSNAPYAQVSGDFNPIHVNPYFSALADLPGTITHGMWTSASTRKFVETFAADNHPQRVTGYQVNFQGMVLPSDRLETKLHHIGMKNGKKLIKVETVNQDQAVVLSGTAEVDQATTAYVFTGQGSQEKGMGMDLYESSPVAREIWDQADRHFMSNYGVSILDIVRNNPKSKTVHFGGAKGQAIRKNYIRMTYDVLDNQGNVKTLSLFPQVNETTPFYTFTAPNGLLSATQFTQPALTLMERAAFEDMRAKGLIQQDACFAGHSLGEYAALAAIGDLPLEKLVDVVFYRGMTMQSAVERDAQGHSNYAMVAVNPSRISKTFTETALRYVVDTIAHQSGGLLEIVNFNVENWQYIVSGELGNLDALANVLNFMKKANLDLARLMETTPLETVKAQLVEIVTGVLKQVEERKQKNGRIILERGYATIPLKGIDVPFHSSFLLSGVSPFRSYLSRRLSPSYINVHLLCGKYIPNLTAKPFSLAKDYIQSVHDQTGSARLAKVLKNWDTSNGYQSPGDQQRLGYNLLIELLAYQFASPVRWIETQDQLFKKFGVERLIELGPSPTLCGMAERTLKFKYEAYDDAMTYQRVNLCYSKNEKEIYYAFEPTPAAVESESTEASAASAPVPSAPVAVAAPAPVSAAPAAAVDDVPLKAVDVLQAVIAQKLKKSLGDVPMSKTIKDLVGGKSTLQNEILGDLQKEFGSNVPDKSEDTPLDELGETLGAAFSGELGKHTHALVSKMISSKMPGGFSLTTAKQYLTTTYGLGPKRTSGVLLVGTTMEPNARLGSEADAKAWLDSIVQAYAQRQSITLTAGGSGGTGGAGGAAGGVAMIDSAEFQALQTKQDSFVRQQLAVLARYLGVDLRAGQRHFEEEKSRSTGLQAELDLWLAEHGEIYAEGIRPIFTPFKARRFDSYWNWARQDALSLYYDIVFGRLTAVDRDVTAQCIHVMNRSSPGFLRYMDYKIQAMPENKGETYKLAKELASMLRDNCDATVAMPPVYRDVSFPTAPQTTVTKDGDVKYEEVQREGIRKLEDYVKEMTQASKLCQFSNRQTVQHNLVKIYKIIKSQTKLKKHNRVAVQTMYNDILHALAMSSSAFNEPSNTRGPRRRRPVSKAQEAKRETIPFLHLKRKTPTGDWEYNQKLSNQYLDVLADMARSGVSFQDKTVLVTGCGRGSIGAEILKGLLSGGAQVVVTTSRFNRTATEYYQSIYQRHGSKNSSLVVVPFNQASHQDVRALVDFIYSTDKASGGLGWDLDYIVPFAAIPENGREISDLDSKSELAHRAMLTNLLRLLGYVKTHKQQIGSDTRPAQVILPLSPNHGTFGSDGLYSESKLSLETLFNRWHSESWGSYLAITGAVIGWTRGTGLMAPNNIIAQGLEKMGMRTFSAQEMAFNILGLMHPTIAVLSQSEPVWADLNGGFQFVTNLQGITQKLRHDLQETAEIRRAIVRETKLDFTVVHGAEAERAYQKQMITPRANLKFAFPKLKSYEALQHLSYLRGTLDLDNVVVVTGYSEVGPYGNSRTRWEMEAYGEFSLEGCIEMAWIMGFIKHHNGPLKNGTVYSGWVDAKTNEPVKDIDIKAKYESQILEHSGIRLIEPELFGGYQPRQKLVMREVLLEHDLEEFETSAEEARQFQVQNGEFVDVYENKETGQWLVKFRKGASLMVPKALRFDRLVAGQIPTGWDAARYGVPKDIIDQVDTVTLYVLVSTVEALVASGITDPYEFYKYVHVSEVGNCAGSGIGGMRSLGKMYRDRLLDRPVQNDILQETFINTMAAWVNLLLLSSAGPIKTPVGACATAAESVEIGVETIQTGKAKIVLVGGYDDFQEEGSYEFGNMKATSNTDEEFKRGRTPREMSRPSTTTRSGFMESYGSGIQVLMSANVAIEMGVPIYGIIALTNTATDKE</sequence>
<dbReference type="InterPro" id="IPR014030">
    <property type="entry name" value="Ketoacyl_synth_N"/>
</dbReference>
<feature type="compositionally biased region" description="Basic and acidic residues" evidence="10">
    <location>
        <begin position="3509"/>
        <end position="3521"/>
    </location>
</feature>
<dbReference type="InterPro" id="IPR016039">
    <property type="entry name" value="Thiolase-like"/>
</dbReference>
<evidence type="ECO:0000256" key="9">
    <source>
        <dbReference type="ARBA" id="ARBA00033756"/>
    </source>
</evidence>
<dbReference type="FunFam" id="3.90.25.70:FF:000001">
    <property type="entry name" value="Fatty acid synthase subunit alpha"/>
    <property type="match status" value="1"/>
</dbReference>
<proteinExistence type="predicted"/>
<dbReference type="SUPFAM" id="SSF54637">
    <property type="entry name" value="Thioesterase/thiol ester dehydrase-isomerase"/>
    <property type="match status" value="2"/>
</dbReference>
<dbReference type="Pfam" id="PF01575">
    <property type="entry name" value="MaoC_dehydratas"/>
    <property type="match status" value="1"/>
</dbReference>
<dbReference type="GO" id="GO:0004318">
    <property type="term" value="F:enoyl-[acyl-carrier-protein] reductase (NADH) activity"/>
    <property type="evidence" value="ECO:0007669"/>
    <property type="project" value="InterPro"/>
</dbReference>
<dbReference type="SUPFAM" id="SSF52151">
    <property type="entry name" value="FabD/lysophospholipase-like"/>
    <property type="match status" value="2"/>
</dbReference>
<gene>
    <name evidence="13" type="primary">fas2_1</name>
    <name evidence="13" type="ORF">IWQ62_000756</name>
</gene>
<feature type="domain" description="Ketosynthase family 3 (KS3)" evidence="12">
    <location>
        <begin position="3278"/>
        <end position="3569"/>
    </location>
</feature>
<keyword evidence="6" id="KW-0560">Oxidoreductase</keyword>
<keyword evidence="13" id="KW-0012">Acyltransferase</keyword>
<dbReference type="InterPro" id="IPR013565">
    <property type="entry name" value="Fas1/AflB-like_central"/>
</dbReference>
<dbReference type="InterPro" id="IPR047224">
    <property type="entry name" value="FAS_alpha_su_C"/>
</dbReference>
<dbReference type="InterPro" id="IPR032088">
    <property type="entry name" value="SAT"/>
</dbReference>
<dbReference type="Gene3D" id="1.20.930.70">
    <property type="match status" value="1"/>
</dbReference>
<dbReference type="Gene3D" id="6.10.250.1930">
    <property type="match status" value="1"/>
</dbReference>
<dbReference type="CDD" id="cd00828">
    <property type="entry name" value="elong_cond_enzymes"/>
    <property type="match status" value="1"/>
</dbReference>
<dbReference type="InterPro" id="IPR029069">
    <property type="entry name" value="HotDog_dom_sf"/>
</dbReference>
<dbReference type="Gene3D" id="3.40.366.10">
    <property type="entry name" value="Malonyl-Coenzyme A Acyl Carrier Protein, domain 2"/>
    <property type="match status" value="3"/>
</dbReference>
<dbReference type="Gene3D" id="3.30.70.2490">
    <property type="match status" value="1"/>
</dbReference>
<comment type="caution">
    <text evidence="13">The sequence shown here is derived from an EMBL/GenBank/DDBJ whole genome shotgun (WGS) entry which is preliminary data.</text>
</comment>
<keyword evidence="2" id="KW-0597">Phosphoprotein</keyword>
<evidence type="ECO:0000259" key="11">
    <source>
        <dbReference type="PROSITE" id="PS50075"/>
    </source>
</evidence>
<dbReference type="PROSITE" id="PS50075">
    <property type="entry name" value="CARRIER"/>
    <property type="match status" value="1"/>
</dbReference>
<dbReference type="InterPro" id="IPR002539">
    <property type="entry name" value="MaoC-like_dom"/>
</dbReference>
<dbReference type="InterPro" id="IPR018201">
    <property type="entry name" value="Ketoacyl_synth_AS"/>
</dbReference>
<dbReference type="Pfam" id="PF18325">
    <property type="entry name" value="Fas_alpha_ACP"/>
    <property type="match status" value="1"/>
</dbReference>
<evidence type="ECO:0000256" key="4">
    <source>
        <dbReference type="ARBA" id="ARBA00022801"/>
    </source>
</evidence>
<evidence type="ECO:0000256" key="7">
    <source>
        <dbReference type="ARBA" id="ARBA00023239"/>
    </source>
</evidence>
<dbReference type="InterPro" id="IPR001227">
    <property type="entry name" value="Ac_transferase_dom_sf"/>
</dbReference>
<keyword evidence="1" id="KW-0596">Phosphopantetheine</keyword>
<dbReference type="InterPro" id="IPR040899">
    <property type="entry name" value="Fas_alpha_ACP"/>
</dbReference>
<dbReference type="GO" id="GO:0006633">
    <property type="term" value="P:fatty acid biosynthetic process"/>
    <property type="evidence" value="ECO:0007669"/>
    <property type="project" value="InterPro"/>
</dbReference>
<dbReference type="EMBL" id="JANBPY010000081">
    <property type="protein sequence ID" value="KAJ1969223.1"/>
    <property type="molecule type" value="Genomic_DNA"/>
</dbReference>
<evidence type="ECO:0000256" key="2">
    <source>
        <dbReference type="ARBA" id="ARBA00022553"/>
    </source>
</evidence>
<keyword evidence="7" id="KW-0456">Lyase</keyword>
<dbReference type="InterPro" id="IPR036291">
    <property type="entry name" value="NAD(P)-bd_dom_sf"/>
</dbReference>
<evidence type="ECO:0000256" key="8">
    <source>
        <dbReference type="ARBA" id="ARBA00023268"/>
    </source>
</evidence>
<dbReference type="Pfam" id="PF17951">
    <property type="entry name" value="FAS_meander"/>
    <property type="match status" value="2"/>
</dbReference>
<dbReference type="InterPro" id="IPR020841">
    <property type="entry name" value="PKS_Beta-ketoAc_synthase_dom"/>
</dbReference>
<dbReference type="Gene3D" id="1.20.1050.120">
    <property type="match status" value="1"/>
</dbReference>
<dbReference type="Pfam" id="PF16073">
    <property type="entry name" value="SAT"/>
    <property type="match status" value="1"/>
</dbReference>
<accession>A0A9W8ATZ4</accession>
<dbReference type="Pfam" id="PF08354">
    <property type="entry name" value="Fas1-AflB-like_hel"/>
    <property type="match status" value="1"/>
</dbReference>
<dbReference type="InterPro" id="IPR003965">
    <property type="entry name" value="Fatty_acid_synthase"/>
</dbReference>
<evidence type="ECO:0000256" key="3">
    <source>
        <dbReference type="ARBA" id="ARBA00022679"/>
    </source>
</evidence>
<evidence type="ECO:0000256" key="1">
    <source>
        <dbReference type="ARBA" id="ARBA00022450"/>
    </source>
</evidence>
<dbReference type="Gene3D" id="6.10.140.1400">
    <property type="match status" value="1"/>
</dbReference>
<name>A0A9W8ATZ4_9FUNG</name>
<dbReference type="FunFam" id="3.40.366.10:FF:000006">
    <property type="entry name" value="Fatty acid synthase beta subunit dehydratase"/>
    <property type="match status" value="1"/>
</dbReference>
<dbReference type="OrthoDB" id="4251012at2759"/>
<comment type="subunit">
    <text evidence="9">[Alpha(6)beta(6)] hexamers of two multifunctional subunits (alpha and beta).</text>
</comment>